<evidence type="ECO:0000313" key="3">
    <source>
        <dbReference type="Proteomes" id="UP001595973"/>
    </source>
</evidence>
<sequence length="94" mass="9761">MTLTPMPALPGPPGNDKAAHAFAFAVLTLPISLLAPRSLIWLMPLALAYGGAIELIQPYVGRSRELADLIADGVGILAGAALGRGLSRLFARRG</sequence>
<dbReference type="Proteomes" id="UP001595973">
    <property type="component" value="Unassembled WGS sequence"/>
</dbReference>
<reference evidence="3" key="1">
    <citation type="journal article" date="2019" name="Int. J. Syst. Evol. Microbiol.">
        <title>The Global Catalogue of Microorganisms (GCM) 10K type strain sequencing project: providing services to taxonomists for standard genome sequencing and annotation.</title>
        <authorList>
            <consortium name="The Broad Institute Genomics Platform"/>
            <consortium name="The Broad Institute Genome Sequencing Center for Infectious Disease"/>
            <person name="Wu L."/>
            <person name="Ma J."/>
        </authorList>
    </citation>
    <scope>NUCLEOTIDE SEQUENCE [LARGE SCALE GENOMIC DNA]</scope>
    <source>
        <strain evidence="3">CGMCC 4.7283</strain>
    </source>
</reference>
<evidence type="ECO:0000313" key="2">
    <source>
        <dbReference type="EMBL" id="MFC4669321.1"/>
    </source>
</evidence>
<keyword evidence="1" id="KW-0812">Transmembrane</keyword>
<feature type="transmembrane region" description="Helical" evidence="1">
    <location>
        <begin position="18"/>
        <end position="35"/>
    </location>
</feature>
<keyword evidence="1" id="KW-0472">Membrane</keyword>
<gene>
    <name evidence="2" type="ORF">ACFO5X_12215</name>
</gene>
<protein>
    <submittedName>
        <fullName evidence="2">VanZ family protein</fullName>
    </submittedName>
</protein>
<accession>A0ABV9KI62</accession>
<keyword evidence="1" id="KW-1133">Transmembrane helix</keyword>
<proteinExistence type="predicted"/>
<organism evidence="2 3">
    <name type="scientific">Seohaeicola nanhaiensis</name>
    <dbReference type="NCBI Taxonomy" id="1387282"/>
    <lineage>
        <taxon>Bacteria</taxon>
        <taxon>Pseudomonadati</taxon>
        <taxon>Pseudomonadota</taxon>
        <taxon>Alphaproteobacteria</taxon>
        <taxon>Rhodobacterales</taxon>
        <taxon>Roseobacteraceae</taxon>
        <taxon>Seohaeicola</taxon>
    </lineage>
</organism>
<dbReference type="NCBIfam" id="NF037970">
    <property type="entry name" value="vanZ_1"/>
    <property type="match status" value="1"/>
</dbReference>
<evidence type="ECO:0000256" key="1">
    <source>
        <dbReference type="SAM" id="Phobius"/>
    </source>
</evidence>
<name>A0ABV9KI62_9RHOB</name>
<dbReference type="RefSeq" id="WP_380717737.1">
    <property type="nucleotide sequence ID" value="NZ_JBHSGI010000009.1"/>
</dbReference>
<dbReference type="EMBL" id="JBHSGI010000009">
    <property type="protein sequence ID" value="MFC4669321.1"/>
    <property type="molecule type" value="Genomic_DNA"/>
</dbReference>
<keyword evidence="3" id="KW-1185">Reference proteome</keyword>
<comment type="caution">
    <text evidence="2">The sequence shown here is derived from an EMBL/GenBank/DDBJ whole genome shotgun (WGS) entry which is preliminary data.</text>
</comment>